<evidence type="ECO:0000313" key="2">
    <source>
        <dbReference type="Proteomes" id="UP000790377"/>
    </source>
</evidence>
<comment type="caution">
    <text evidence="1">The sequence shown here is derived from an EMBL/GenBank/DDBJ whole genome shotgun (WGS) entry which is preliminary data.</text>
</comment>
<name>A0ACB8AB68_9AGAM</name>
<evidence type="ECO:0000313" key="1">
    <source>
        <dbReference type="EMBL" id="KAH7910731.1"/>
    </source>
</evidence>
<reference evidence="1" key="1">
    <citation type="journal article" date="2021" name="New Phytol.">
        <title>Evolutionary innovations through gain and loss of genes in the ectomycorrhizal Boletales.</title>
        <authorList>
            <person name="Wu G."/>
            <person name="Miyauchi S."/>
            <person name="Morin E."/>
            <person name="Kuo A."/>
            <person name="Drula E."/>
            <person name="Varga T."/>
            <person name="Kohler A."/>
            <person name="Feng B."/>
            <person name="Cao Y."/>
            <person name="Lipzen A."/>
            <person name="Daum C."/>
            <person name="Hundley H."/>
            <person name="Pangilinan J."/>
            <person name="Johnson J."/>
            <person name="Barry K."/>
            <person name="LaButti K."/>
            <person name="Ng V."/>
            <person name="Ahrendt S."/>
            <person name="Min B."/>
            <person name="Choi I.G."/>
            <person name="Park H."/>
            <person name="Plett J.M."/>
            <person name="Magnuson J."/>
            <person name="Spatafora J.W."/>
            <person name="Nagy L.G."/>
            <person name="Henrissat B."/>
            <person name="Grigoriev I.V."/>
            <person name="Yang Z.L."/>
            <person name="Xu J."/>
            <person name="Martin F.M."/>
        </authorList>
    </citation>
    <scope>NUCLEOTIDE SEQUENCE</scope>
    <source>
        <strain evidence="1">ATCC 28755</strain>
    </source>
</reference>
<sequence>MPNVFEGTKKPVFIVLGSTGAGKSTFINFAAGKDVAHVGHGLKSATSDITPYIVQNPSNPTRYAVLLDTPGFDDTWLEDKIILSRIIDWLTKNNYGSALRGIIYLHDIAIPRSMISMNIMGPIKIDTPQVTSGTILVTTRWGCNDRSITRRSEADLTEIYWKDMLERGAHMAPFTDSRESAWDILNTLFQADPIDGSLILQELRHSLNTLERQAKRSTSSRGGFFAQLFGRFR</sequence>
<proteinExistence type="predicted"/>
<dbReference type="EMBL" id="MU267702">
    <property type="protein sequence ID" value="KAH7910731.1"/>
    <property type="molecule type" value="Genomic_DNA"/>
</dbReference>
<dbReference type="Proteomes" id="UP000790377">
    <property type="component" value="Unassembled WGS sequence"/>
</dbReference>
<keyword evidence="2" id="KW-1185">Reference proteome</keyword>
<organism evidence="1 2">
    <name type="scientific">Hygrophoropsis aurantiaca</name>
    <dbReference type="NCBI Taxonomy" id="72124"/>
    <lineage>
        <taxon>Eukaryota</taxon>
        <taxon>Fungi</taxon>
        <taxon>Dikarya</taxon>
        <taxon>Basidiomycota</taxon>
        <taxon>Agaricomycotina</taxon>
        <taxon>Agaricomycetes</taxon>
        <taxon>Agaricomycetidae</taxon>
        <taxon>Boletales</taxon>
        <taxon>Coniophorineae</taxon>
        <taxon>Hygrophoropsidaceae</taxon>
        <taxon>Hygrophoropsis</taxon>
    </lineage>
</organism>
<protein>
    <submittedName>
        <fullName evidence="1">Uncharacterized protein</fullName>
    </submittedName>
</protein>
<gene>
    <name evidence="1" type="ORF">BJ138DRAFT_1152279</name>
</gene>
<accession>A0ACB8AB68</accession>